<proteinExistence type="predicted"/>
<dbReference type="AlphaFoldDB" id="A0A9Q1K912"/>
<dbReference type="Proteomes" id="UP001153076">
    <property type="component" value="Unassembled WGS sequence"/>
</dbReference>
<protein>
    <submittedName>
        <fullName evidence="1">Uncharacterized protein</fullName>
    </submittedName>
</protein>
<sequence>MASPATCHLWIEAAVVPPNAALQFQAVTLSLSLSIFNESPSHSPAPLPCAAAAAAATVAGGGCHPLSLTVRRLCPRHNHQVSAYLVGYIVGTMDWDISYEQLAVEAEGTRSHIDGSWCEGDINLPSLSSEVIGQLLRMVQEMVNSIPEVSSSSLWVMLAFACMELKGLAVF</sequence>
<keyword evidence="2" id="KW-1185">Reference proteome</keyword>
<dbReference type="EMBL" id="JAKOGI010000229">
    <property type="protein sequence ID" value="KAJ8439099.1"/>
    <property type="molecule type" value="Genomic_DNA"/>
</dbReference>
<comment type="caution">
    <text evidence="1">The sequence shown here is derived from an EMBL/GenBank/DDBJ whole genome shotgun (WGS) entry which is preliminary data.</text>
</comment>
<organism evidence="1 2">
    <name type="scientific">Carnegiea gigantea</name>
    <dbReference type="NCBI Taxonomy" id="171969"/>
    <lineage>
        <taxon>Eukaryota</taxon>
        <taxon>Viridiplantae</taxon>
        <taxon>Streptophyta</taxon>
        <taxon>Embryophyta</taxon>
        <taxon>Tracheophyta</taxon>
        <taxon>Spermatophyta</taxon>
        <taxon>Magnoliopsida</taxon>
        <taxon>eudicotyledons</taxon>
        <taxon>Gunneridae</taxon>
        <taxon>Pentapetalae</taxon>
        <taxon>Caryophyllales</taxon>
        <taxon>Cactineae</taxon>
        <taxon>Cactaceae</taxon>
        <taxon>Cactoideae</taxon>
        <taxon>Echinocereeae</taxon>
        <taxon>Carnegiea</taxon>
    </lineage>
</organism>
<name>A0A9Q1K912_9CARY</name>
<reference evidence="1" key="1">
    <citation type="submission" date="2022-04" db="EMBL/GenBank/DDBJ databases">
        <title>Carnegiea gigantea Genome sequencing and assembly v2.</title>
        <authorList>
            <person name="Copetti D."/>
            <person name="Sanderson M.J."/>
            <person name="Burquez A."/>
            <person name="Wojciechowski M.F."/>
        </authorList>
    </citation>
    <scope>NUCLEOTIDE SEQUENCE</scope>
    <source>
        <strain evidence="1">SGP5-SGP5p</strain>
        <tissue evidence="1">Aerial part</tissue>
    </source>
</reference>
<evidence type="ECO:0000313" key="2">
    <source>
        <dbReference type="Proteomes" id="UP001153076"/>
    </source>
</evidence>
<gene>
    <name evidence="1" type="ORF">Cgig2_027025</name>
</gene>
<accession>A0A9Q1K912</accession>
<evidence type="ECO:0000313" key="1">
    <source>
        <dbReference type="EMBL" id="KAJ8439099.1"/>
    </source>
</evidence>